<dbReference type="Pfam" id="PF10363">
    <property type="entry name" value="RTP1_C1"/>
    <property type="match status" value="1"/>
</dbReference>
<keyword evidence="3" id="KW-1185">Reference proteome</keyword>
<proteinExistence type="inferred from homology"/>
<dbReference type="InterPro" id="IPR011989">
    <property type="entry name" value="ARM-like"/>
</dbReference>
<dbReference type="InterPro" id="IPR016024">
    <property type="entry name" value="ARM-type_fold"/>
</dbReference>
<dbReference type="InterPro" id="IPR039600">
    <property type="entry name" value="TANGO6/Rtp1"/>
</dbReference>
<dbReference type="PANTHER" id="PTHR20959">
    <property type="entry name" value="TRANSPORT AND GOLGI ORGANIZATION PROTEIN 6 FAMILY MEMBER"/>
    <property type="match status" value="1"/>
</dbReference>
<accession>A0A914BW14</accession>
<dbReference type="WBParaSite" id="ACRNAN_Path_1118.g4314.t1">
    <property type="protein sequence ID" value="ACRNAN_Path_1118.g4314.t1"/>
    <property type="gene ID" value="ACRNAN_Path_1118.g4314"/>
</dbReference>
<organism evidence="3 4">
    <name type="scientific">Acrobeloides nanus</name>
    <dbReference type="NCBI Taxonomy" id="290746"/>
    <lineage>
        <taxon>Eukaryota</taxon>
        <taxon>Metazoa</taxon>
        <taxon>Ecdysozoa</taxon>
        <taxon>Nematoda</taxon>
        <taxon>Chromadorea</taxon>
        <taxon>Rhabditida</taxon>
        <taxon>Tylenchina</taxon>
        <taxon>Cephalobomorpha</taxon>
        <taxon>Cephaloboidea</taxon>
        <taxon>Cephalobidae</taxon>
        <taxon>Acrobeloides</taxon>
    </lineage>
</organism>
<dbReference type="Gene3D" id="1.25.10.10">
    <property type="entry name" value="Leucine-rich Repeat Variant"/>
    <property type="match status" value="1"/>
</dbReference>
<evidence type="ECO:0000313" key="3">
    <source>
        <dbReference type="Proteomes" id="UP000887540"/>
    </source>
</evidence>
<sequence>MENSKCLEEIFKLLEVATSVPSNSERKFKNTEGPVDYLVEELEKSIAKTFLHSRFDEISEIGNVASTSKTTDGAAVLVKGDSRVQYSKLMTIIFSELSELIKGSASESNDESSIISMQQTLLLTKSLEFFIIMCLLPALDPDVGIPVEKRSSFIKYWKPFECELLRKSQLECTIQIFQSLSNANPTIRTHIIGRFLSDFIAANEQLLFIGCADHHQSYEQFLSNVPKALLFKELLSLLGMFTVRAQPKQAPAWFQKAISIRLSRLLLSEDSLSCLFVAFDDLGGASFWENSAALHNVAVLLSKKPSVSKAPAYYRQLLKQFLALLKIPTWSEKISKLFASVVELISKKASNDLHFQVIDKLASPWDICLERGKLNPFSIGYGFWNSYMDDSLWILKTWFKGLYRQSEIPCIERFEKFCPFLMHLCGQSSNVKDLEAFANDSALVIGTIVRGINSDRMGNTLLKMILTPETGNRLYSFFKVDVYKKPLIQEISKEENSRKYNLHLEIVNEPFSEIEMLDYKVYAVDLILKQFDREESSALLVDLLSACVYEWRSIESEQLQSVVDNEYQPFIVELGKERIDRERNHLSVQYVLSALTEQLIDLKMEFSNVSLLKLLEVAELMFSSMLRKLNHVLSMDLSIEADLEVDAKSSELALGIVSGVLLMAKDSTEIMDRLKLVSFRLQEFCRLMEKAAEKLPSAFRTTLENCQQLLALFSDLSLSAEDSKPILHPFEIPSPINKFDRKSLSNLSDLLKELESPDEPIRGHVLIEIGKELRKRNSKFFKSSVDFDLVYERILAQVQDPDTYVFLAAINALAELAYWKTDPFLEKMLDYFVKWHSSEEPQSLMVRTKIGEAVAKVCNRLGDFSPLYFDRLAPTFLLLVKESDEMIRASALSSLSDLILACRGRRYDRIVNELLLCISQVITTDKSPLVRRAAVHFLRCMLSSAHDVLFEVFMDSLRDINRQLRRLWEYDQDDVVRLQAELALIEIKEAIKTSLDKI</sequence>
<dbReference type="AlphaFoldDB" id="A0A914BW14"/>
<dbReference type="InterPro" id="IPR019451">
    <property type="entry name" value="Rtp1_C1"/>
</dbReference>
<dbReference type="PANTHER" id="PTHR20959:SF1">
    <property type="entry name" value="TRANSPORT AND GOLGI ORGANIZATION PROTEIN 6 HOMOLOG"/>
    <property type="match status" value="1"/>
</dbReference>
<feature type="domain" description="RNA polymerase II assembly factor Rtp1 C-terminal" evidence="2">
    <location>
        <begin position="748"/>
        <end position="863"/>
    </location>
</feature>
<name>A0A914BW14_9BILA</name>
<dbReference type="Proteomes" id="UP000887540">
    <property type="component" value="Unplaced"/>
</dbReference>
<evidence type="ECO:0000259" key="2">
    <source>
        <dbReference type="Pfam" id="PF10363"/>
    </source>
</evidence>
<comment type="similarity">
    <text evidence="1">Belongs to the Tango6 family.</text>
</comment>
<dbReference type="SUPFAM" id="SSF48371">
    <property type="entry name" value="ARM repeat"/>
    <property type="match status" value="1"/>
</dbReference>
<evidence type="ECO:0000313" key="4">
    <source>
        <dbReference type="WBParaSite" id="ACRNAN_Path_1118.g4314.t1"/>
    </source>
</evidence>
<protein>
    <submittedName>
        <fullName evidence="4">RNA polymerase II assembly factor Rtp1 C-terminal domain-containing protein</fullName>
    </submittedName>
</protein>
<evidence type="ECO:0000256" key="1">
    <source>
        <dbReference type="ARBA" id="ARBA00005724"/>
    </source>
</evidence>
<dbReference type="GO" id="GO:0009306">
    <property type="term" value="P:protein secretion"/>
    <property type="evidence" value="ECO:0007669"/>
    <property type="project" value="TreeGrafter"/>
</dbReference>
<reference evidence="4" key="1">
    <citation type="submission" date="2022-11" db="UniProtKB">
        <authorList>
            <consortium name="WormBaseParasite"/>
        </authorList>
    </citation>
    <scope>IDENTIFICATION</scope>
</reference>